<sequence>MANTMRKMATYLGLAEESGPEYDDYHDPDADAYPDHYDDDGDGEAPALTQIVTIQPRTYNDALSVGRHFRNGVPVIMDLTGIPDEDAKRLVDFAAGLIFGCRGGIERVASKVFLLSPPGVEVRNT</sequence>
<evidence type="ECO:0000313" key="7">
    <source>
        <dbReference type="EMBL" id="RJL34320.1"/>
    </source>
</evidence>
<evidence type="ECO:0000256" key="2">
    <source>
        <dbReference type="ARBA" id="ARBA00023210"/>
    </source>
</evidence>
<organism evidence="7 8">
    <name type="scientific">Bailinhaonella thermotolerans</name>
    <dbReference type="NCBI Taxonomy" id="1070861"/>
    <lineage>
        <taxon>Bacteria</taxon>
        <taxon>Bacillati</taxon>
        <taxon>Actinomycetota</taxon>
        <taxon>Actinomycetes</taxon>
        <taxon>Streptosporangiales</taxon>
        <taxon>Streptosporangiaceae</taxon>
        <taxon>Bailinhaonella</taxon>
    </lineage>
</organism>
<feature type="compositionally biased region" description="Basic and acidic residues" evidence="6">
    <location>
        <begin position="23"/>
        <end position="36"/>
    </location>
</feature>
<keyword evidence="8" id="KW-1185">Reference proteome</keyword>
<dbReference type="RefSeq" id="WP_119925621.1">
    <property type="nucleotide sequence ID" value="NZ_QZEY01000002.1"/>
</dbReference>
<evidence type="ECO:0000256" key="5">
    <source>
        <dbReference type="HAMAP-Rule" id="MF_01197"/>
    </source>
</evidence>
<comment type="function">
    <text evidence="4 5">Cell division protein that is part of the divisome complex and is recruited early to the Z-ring. Probably stimulates Z-ring formation, perhaps through the cross-linking of FtsZ protofilaments. Its function overlaps with FtsA.</text>
</comment>
<dbReference type="InterPro" id="IPR038594">
    <property type="entry name" value="SepF-like_sf"/>
</dbReference>
<dbReference type="HAMAP" id="MF_01197">
    <property type="entry name" value="SepF"/>
    <property type="match status" value="1"/>
</dbReference>
<keyword evidence="3 5" id="KW-0131">Cell cycle</keyword>
<comment type="similarity">
    <text evidence="5">Belongs to the SepF family.</text>
</comment>
<reference evidence="7 8" key="1">
    <citation type="submission" date="2018-09" db="EMBL/GenBank/DDBJ databases">
        <title>YIM 75507 draft genome.</title>
        <authorList>
            <person name="Tang S."/>
            <person name="Feng Y."/>
        </authorList>
    </citation>
    <scope>NUCLEOTIDE SEQUENCE [LARGE SCALE GENOMIC DNA]</scope>
    <source>
        <strain evidence="7 8">YIM 75507</strain>
    </source>
</reference>
<comment type="subcellular location">
    <subcellularLocation>
        <location evidence="5">Cytoplasm</location>
    </subcellularLocation>
    <text evidence="5">Localizes to the division site, in a FtsZ-dependent manner.</text>
</comment>
<gene>
    <name evidence="5" type="primary">sepF</name>
    <name evidence="7" type="ORF">D5H75_07675</name>
</gene>
<dbReference type="GO" id="GO:0005737">
    <property type="term" value="C:cytoplasm"/>
    <property type="evidence" value="ECO:0007669"/>
    <property type="project" value="UniProtKB-SubCell"/>
</dbReference>
<proteinExistence type="inferred from homology"/>
<comment type="subunit">
    <text evidence="5">Homodimer. Interacts with FtsZ.</text>
</comment>
<dbReference type="InterPro" id="IPR023052">
    <property type="entry name" value="Cell_div_SepF"/>
</dbReference>
<dbReference type="EMBL" id="QZEY01000002">
    <property type="protein sequence ID" value="RJL34320.1"/>
    <property type="molecule type" value="Genomic_DNA"/>
</dbReference>
<dbReference type="Proteomes" id="UP000265768">
    <property type="component" value="Unassembled WGS sequence"/>
</dbReference>
<keyword evidence="1 5" id="KW-0132">Cell division</keyword>
<dbReference type="GO" id="GO:0043093">
    <property type="term" value="P:FtsZ-dependent cytokinesis"/>
    <property type="evidence" value="ECO:0007669"/>
    <property type="project" value="UniProtKB-UniRule"/>
</dbReference>
<dbReference type="AlphaFoldDB" id="A0A3A4AVQ6"/>
<dbReference type="PANTHER" id="PTHR35798">
    <property type="entry name" value="CELL DIVISION PROTEIN SEPF"/>
    <property type="match status" value="1"/>
</dbReference>
<dbReference type="OrthoDB" id="3393519at2"/>
<dbReference type="Pfam" id="PF04472">
    <property type="entry name" value="SepF"/>
    <property type="match status" value="1"/>
</dbReference>
<dbReference type="GO" id="GO:0000917">
    <property type="term" value="P:division septum assembly"/>
    <property type="evidence" value="ECO:0007669"/>
    <property type="project" value="UniProtKB-KW"/>
</dbReference>
<name>A0A3A4AVQ6_9ACTN</name>
<feature type="region of interest" description="Disordered" evidence="6">
    <location>
        <begin position="18"/>
        <end position="44"/>
    </location>
</feature>
<keyword evidence="5" id="KW-0963">Cytoplasm</keyword>
<evidence type="ECO:0000256" key="1">
    <source>
        <dbReference type="ARBA" id="ARBA00022618"/>
    </source>
</evidence>
<evidence type="ECO:0000313" key="8">
    <source>
        <dbReference type="Proteomes" id="UP000265768"/>
    </source>
</evidence>
<evidence type="ECO:0000256" key="4">
    <source>
        <dbReference type="ARBA" id="ARBA00044936"/>
    </source>
</evidence>
<keyword evidence="2 5" id="KW-0717">Septation</keyword>
<dbReference type="Gene3D" id="3.30.110.150">
    <property type="entry name" value="SepF-like protein"/>
    <property type="match status" value="1"/>
</dbReference>
<accession>A0A3A4AVQ6</accession>
<dbReference type="InterPro" id="IPR007561">
    <property type="entry name" value="Cell_div_SepF/SepF-rel"/>
</dbReference>
<comment type="caution">
    <text evidence="7">The sequence shown here is derived from an EMBL/GenBank/DDBJ whole genome shotgun (WGS) entry which is preliminary data.</text>
</comment>
<evidence type="ECO:0000256" key="6">
    <source>
        <dbReference type="SAM" id="MobiDB-lite"/>
    </source>
</evidence>
<dbReference type="PANTHER" id="PTHR35798:SF1">
    <property type="entry name" value="CELL DIVISION PROTEIN SEPF"/>
    <property type="match status" value="1"/>
</dbReference>
<protein>
    <recommendedName>
        <fullName evidence="5">Cell division protein SepF</fullName>
    </recommendedName>
</protein>
<evidence type="ECO:0000256" key="3">
    <source>
        <dbReference type="ARBA" id="ARBA00023306"/>
    </source>
</evidence>